<accession>A0A9J7L6W6</accession>
<evidence type="ECO:0000256" key="15">
    <source>
        <dbReference type="ARBA" id="ARBA00030396"/>
    </source>
</evidence>
<feature type="compositionally biased region" description="Low complexity" evidence="17">
    <location>
        <begin position="378"/>
        <end position="389"/>
    </location>
</feature>
<evidence type="ECO:0000313" key="20">
    <source>
        <dbReference type="RefSeq" id="XP_035677066.1"/>
    </source>
</evidence>
<evidence type="ECO:0000256" key="9">
    <source>
        <dbReference type="ARBA" id="ARBA00022801"/>
    </source>
</evidence>
<dbReference type="FunFam" id="3.30.160.60:FF:000331">
    <property type="entry name" value="E3 ubiquitin-protein ligase RAD18"/>
    <property type="match status" value="1"/>
</dbReference>
<dbReference type="SMART" id="SM00734">
    <property type="entry name" value="ZnF_Rad18"/>
    <property type="match status" value="1"/>
</dbReference>
<evidence type="ECO:0000256" key="4">
    <source>
        <dbReference type="ARBA" id="ARBA00022454"/>
    </source>
</evidence>
<keyword evidence="12 16" id="KW-0234">DNA repair</keyword>
<dbReference type="AlphaFoldDB" id="A0A9J7L6W6"/>
<comment type="similarity">
    <text evidence="3">Belongs to the Spartan family.</text>
</comment>
<dbReference type="PROSITE" id="PS51908">
    <property type="entry name" value="ZF_UBZ4"/>
    <property type="match status" value="1"/>
</dbReference>
<dbReference type="GO" id="GO:0008270">
    <property type="term" value="F:zinc ion binding"/>
    <property type="evidence" value="ECO:0007669"/>
    <property type="project" value="UniProtKB-KW"/>
</dbReference>
<reference evidence="20" key="2">
    <citation type="submission" date="2025-08" db="UniProtKB">
        <authorList>
            <consortium name="RefSeq"/>
        </authorList>
    </citation>
    <scope>IDENTIFICATION</scope>
    <source>
        <strain evidence="20">S238N-H82</strain>
        <tissue evidence="20">Testes</tissue>
    </source>
</reference>
<dbReference type="GO" id="GO:0006508">
    <property type="term" value="P:proteolysis"/>
    <property type="evidence" value="ECO:0007669"/>
    <property type="project" value="UniProtKB-KW"/>
</dbReference>
<dbReference type="Gene3D" id="3.30.160.60">
    <property type="entry name" value="Classic Zinc Finger"/>
    <property type="match status" value="1"/>
</dbReference>
<dbReference type="PANTHER" id="PTHR21220">
    <property type="entry name" value="DNA-DEPENDENT METALLOPROTEASE SPRTN"/>
    <property type="match status" value="1"/>
</dbReference>
<dbReference type="GO" id="GO:0006281">
    <property type="term" value="P:DNA repair"/>
    <property type="evidence" value="ECO:0007669"/>
    <property type="project" value="UniProtKB-KW"/>
</dbReference>
<dbReference type="GO" id="GO:0003697">
    <property type="term" value="F:single-stranded DNA binding"/>
    <property type="evidence" value="ECO:0007669"/>
    <property type="project" value="InterPro"/>
</dbReference>
<evidence type="ECO:0000256" key="1">
    <source>
        <dbReference type="ARBA" id="ARBA00004123"/>
    </source>
</evidence>
<dbReference type="Proteomes" id="UP000001554">
    <property type="component" value="Chromosome 1"/>
</dbReference>
<keyword evidence="8 16" id="KW-0863">Zinc-finger</keyword>
<keyword evidence="7 16" id="KW-0227">DNA damage</keyword>
<evidence type="ECO:0000256" key="14">
    <source>
        <dbReference type="ARBA" id="ARBA00023885"/>
    </source>
</evidence>
<evidence type="ECO:0000256" key="10">
    <source>
        <dbReference type="ARBA" id="ARBA00022833"/>
    </source>
</evidence>
<feature type="region of interest" description="Disordered" evidence="17">
    <location>
        <begin position="414"/>
        <end position="505"/>
    </location>
</feature>
<sequence>MWIGPTAVYKTEVRCHHRLLFKNTGQVVSEIQILDELRNSTFLRLPTIIGAIRMCDADLVLALQLQEQFDREMAENVASSDGEGAVVASSSNSHHHGSKSMSIVDESWELTDPNPNVHALFLEFNATFFWGKLDCVEVKWSPRMTLCAGLCCYEGRGGLCCIKLSLPLLKLRPRKDLVETLLHEMIHALLFVTHNNKDHDAHGPEFLKHMKRINNQAGTNISVYHNFHDEVDVYRQHWWRCDGPCQKWKPYFGIVRRAMNRAPSARDPWWADHQRKCGGTYTKIKEPEGYSNKKAGKRKKGQDTGAVEGAAPSKKQASATSTNYGNIELFAGKGFVLGTKSGSSTANKGLNSTQRFPSASASASSAHKTAISNQSTASSPPGLPSLSGSKKTSTDRTLPQTTSVLSARFDNAINGYQNSGHKGKPVTKHTLTKDGANSLHRPSASKQKTDNSKNLKITDMFGQSQRQQKVTAQARDKPTCSGQTSGLHGSSQSGSGIKNSVGHSSVESDVHTEALVSCPVCGGQLPVATINQHLDSCLNN</sequence>
<reference evidence="19" key="1">
    <citation type="journal article" date="2020" name="Nat. Ecol. Evol.">
        <title>Deeply conserved synteny resolves early events in vertebrate evolution.</title>
        <authorList>
            <person name="Simakov O."/>
            <person name="Marletaz F."/>
            <person name="Yue J.X."/>
            <person name="O'Connell B."/>
            <person name="Jenkins J."/>
            <person name="Brandt A."/>
            <person name="Calef R."/>
            <person name="Tung C.H."/>
            <person name="Huang T.K."/>
            <person name="Schmutz J."/>
            <person name="Satoh N."/>
            <person name="Yu J.K."/>
            <person name="Putnam N.H."/>
            <person name="Green R.E."/>
            <person name="Rokhsar D.S."/>
        </authorList>
    </citation>
    <scope>NUCLEOTIDE SEQUENCE [LARGE SCALE GENOMIC DNA]</scope>
    <source>
        <strain evidence="19">S238N-H82</strain>
    </source>
</reference>
<name>A0A9J7L6W6_BRAFL</name>
<keyword evidence="19" id="KW-1185">Reference proteome</keyword>
<comment type="subcellular location">
    <subcellularLocation>
        <location evidence="2">Chromosome</location>
    </subcellularLocation>
    <subcellularLocation>
        <location evidence="1">Nucleus</location>
    </subcellularLocation>
</comment>
<evidence type="ECO:0000256" key="3">
    <source>
        <dbReference type="ARBA" id="ARBA00010724"/>
    </source>
</evidence>
<dbReference type="InterPro" id="IPR006642">
    <property type="entry name" value="Rad18_UBZ4"/>
</dbReference>
<gene>
    <name evidence="20" type="primary">LOC118416103</name>
</gene>
<evidence type="ECO:0000256" key="17">
    <source>
        <dbReference type="SAM" id="MobiDB-lite"/>
    </source>
</evidence>
<organism evidence="19 20">
    <name type="scientific">Branchiostoma floridae</name>
    <name type="common">Florida lancelet</name>
    <name type="synonym">Amphioxus</name>
    <dbReference type="NCBI Taxonomy" id="7739"/>
    <lineage>
        <taxon>Eukaryota</taxon>
        <taxon>Metazoa</taxon>
        <taxon>Chordata</taxon>
        <taxon>Cephalochordata</taxon>
        <taxon>Leptocardii</taxon>
        <taxon>Amphioxiformes</taxon>
        <taxon>Branchiostomatidae</taxon>
        <taxon>Branchiostoma</taxon>
    </lineage>
</organism>
<dbReference type="InterPro" id="IPR044245">
    <property type="entry name" value="Spartan"/>
</dbReference>
<dbReference type="GO" id="GO:0004222">
    <property type="term" value="F:metalloendopeptidase activity"/>
    <property type="evidence" value="ECO:0007669"/>
    <property type="project" value="InterPro"/>
</dbReference>
<dbReference type="GO" id="GO:0005694">
    <property type="term" value="C:chromosome"/>
    <property type="evidence" value="ECO:0007669"/>
    <property type="project" value="UniProtKB-SubCell"/>
</dbReference>
<proteinExistence type="inferred from homology"/>
<dbReference type="GeneID" id="118416103"/>
<protein>
    <recommendedName>
        <fullName evidence="14">DNA-dependent metalloprotease SPRTN</fullName>
    </recommendedName>
    <alternativeName>
        <fullName evidence="15">Protein with SprT-like domain at the N terminus</fullName>
    </alternativeName>
</protein>
<keyword evidence="13" id="KW-0539">Nucleus</keyword>
<dbReference type="GO" id="GO:0031593">
    <property type="term" value="F:polyubiquitin modification-dependent protein binding"/>
    <property type="evidence" value="ECO:0000318"/>
    <property type="project" value="GO_Central"/>
</dbReference>
<evidence type="ECO:0000256" key="2">
    <source>
        <dbReference type="ARBA" id="ARBA00004286"/>
    </source>
</evidence>
<keyword evidence="9" id="KW-0378">Hydrolase</keyword>
<dbReference type="InterPro" id="IPR055220">
    <property type="entry name" value="SPRTN_ZBD"/>
</dbReference>
<evidence type="ECO:0000256" key="8">
    <source>
        <dbReference type="ARBA" id="ARBA00022771"/>
    </source>
</evidence>
<feature type="compositionally biased region" description="Polar residues" evidence="17">
    <location>
        <begin position="346"/>
        <end position="357"/>
    </location>
</feature>
<evidence type="ECO:0000259" key="18">
    <source>
        <dbReference type="PROSITE" id="PS51908"/>
    </source>
</evidence>
<dbReference type="PANTHER" id="PTHR21220:SF0">
    <property type="entry name" value="DNA-DEPENDENT METALLOPROTEASE SPRTN"/>
    <property type="match status" value="1"/>
</dbReference>
<evidence type="ECO:0000256" key="12">
    <source>
        <dbReference type="ARBA" id="ARBA00023204"/>
    </source>
</evidence>
<dbReference type="GO" id="GO:0006974">
    <property type="term" value="P:DNA damage response"/>
    <property type="evidence" value="ECO:0000318"/>
    <property type="project" value="GO_Central"/>
</dbReference>
<dbReference type="SMART" id="SM00731">
    <property type="entry name" value="SprT"/>
    <property type="match status" value="1"/>
</dbReference>
<evidence type="ECO:0000313" key="19">
    <source>
        <dbReference type="Proteomes" id="UP000001554"/>
    </source>
</evidence>
<keyword evidence="4" id="KW-0158">Chromosome</keyword>
<evidence type="ECO:0000256" key="6">
    <source>
        <dbReference type="ARBA" id="ARBA00022723"/>
    </source>
</evidence>
<evidence type="ECO:0000256" key="13">
    <source>
        <dbReference type="ARBA" id="ARBA00023242"/>
    </source>
</evidence>
<dbReference type="GO" id="GO:0005634">
    <property type="term" value="C:nucleus"/>
    <property type="evidence" value="ECO:0000318"/>
    <property type="project" value="GO_Central"/>
</dbReference>
<dbReference type="Pfam" id="PF22934">
    <property type="entry name" value="SPRTN_ZBD"/>
    <property type="match status" value="1"/>
</dbReference>
<feature type="compositionally biased region" description="Polar residues" evidence="17">
    <location>
        <begin position="461"/>
        <end position="471"/>
    </location>
</feature>
<dbReference type="Pfam" id="PF10263">
    <property type="entry name" value="SprT-like"/>
    <property type="match status" value="1"/>
</dbReference>
<dbReference type="OrthoDB" id="5236983at2759"/>
<feature type="region of interest" description="Disordered" evidence="17">
    <location>
        <begin position="346"/>
        <end position="399"/>
    </location>
</feature>
<dbReference type="InterPro" id="IPR006640">
    <property type="entry name" value="SprT-like_domain"/>
</dbReference>
<keyword evidence="11" id="KW-0482">Metalloprotease</keyword>
<feature type="compositionally biased region" description="Low complexity" evidence="17">
    <location>
        <begin position="481"/>
        <end position="496"/>
    </location>
</feature>
<evidence type="ECO:0000256" key="16">
    <source>
        <dbReference type="PROSITE-ProRule" id="PRU01256"/>
    </source>
</evidence>
<feature type="domain" description="UBZ4-type" evidence="18">
    <location>
        <begin position="515"/>
        <end position="540"/>
    </location>
</feature>
<evidence type="ECO:0000256" key="11">
    <source>
        <dbReference type="ARBA" id="ARBA00023049"/>
    </source>
</evidence>
<evidence type="ECO:0000256" key="5">
    <source>
        <dbReference type="ARBA" id="ARBA00022670"/>
    </source>
</evidence>
<dbReference type="RefSeq" id="XP_035677066.1">
    <property type="nucleotide sequence ID" value="XM_035821173.1"/>
</dbReference>
<evidence type="ECO:0000256" key="7">
    <source>
        <dbReference type="ARBA" id="ARBA00022763"/>
    </source>
</evidence>
<keyword evidence="10" id="KW-0862">Zinc</keyword>
<keyword evidence="6" id="KW-0479">Metal-binding</keyword>
<dbReference type="KEGG" id="bfo:118416103"/>
<keyword evidence="5" id="KW-0645">Protease</keyword>
<feature type="region of interest" description="Disordered" evidence="17">
    <location>
        <begin position="281"/>
        <end position="319"/>
    </location>
</feature>